<evidence type="ECO:0000313" key="8">
    <source>
        <dbReference type="EMBL" id="CDP15884.1"/>
    </source>
</evidence>
<dbReference type="Proteomes" id="UP000295252">
    <property type="component" value="Chromosome VII"/>
</dbReference>
<dbReference type="AlphaFoldDB" id="A0A068V5T2"/>
<accession>A0A068V5T2</accession>
<evidence type="ECO:0000256" key="6">
    <source>
        <dbReference type="ARBA" id="ARBA00093595"/>
    </source>
</evidence>
<keyword evidence="1" id="KW-0017">Alkaloid metabolism</keyword>
<dbReference type="FunFam" id="3.40.50.150:FF:000057">
    <property type="entry name" value="O-methyltransferase ZRP4"/>
    <property type="match status" value="1"/>
</dbReference>
<dbReference type="Gene3D" id="1.10.10.10">
    <property type="entry name" value="Winged helix-like DNA-binding domain superfamily/Winged helix DNA-binding domain"/>
    <property type="match status" value="1"/>
</dbReference>
<dbReference type="SUPFAM" id="SSF53335">
    <property type="entry name" value="S-adenosyl-L-methionine-dependent methyltransferases"/>
    <property type="match status" value="1"/>
</dbReference>
<dbReference type="PROSITE" id="PS51683">
    <property type="entry name" value="SAM_OMT_II"/>
    <property type="match status" value="1"/>
</dbReference>
<dbReference type="GO" id="GO:0032259">
    <property type="term" value="P:methylation"/>
    <property type="evidence" value="ECO:0007669"/>
    <property type="project" value="UniProtKB-KW"/>
</dbReference>
<dbReference type="STRING" id="49390.A0A068V5T2"/>
<organism evidence="8 9">
    <name type="scientific">Coffea canephora</name>
    <name type="common">Robusta coffee</name>
    <dbReference type="NCBI Taxonomy" id="49390"/>
    <lineage>
        <taxon>Eukaryota</taxon>
        <taxon>Viridiplantae</taxon>
        <taxon>Streptophyta</taxon>
        <taxon>Embryophyta</taxon>
        <taxon>Tracheophyta</taxon>
        <taxon>Spermatophyta</taxon>
        <taxon>Magnoliopsida</taxon>
        <taxon>eudicotyledons</taxon>
        <taxon>Gunneridae</taxon>
        <taxon>Pentapetalae</taxon>
        <taxon>asterids</taxon>
        <taxon>lamiids</taxon>
        <taxon>Gentianales</taxon>
        <taxon>Rubiaceae</taxon>
        <taxon>Ixoroideae</taxon>
        <taxon>Gardenieae complex</taxon>
        <taxon>Bertiereae - Coffeeae clade</taxon>
        <taxon>Coffeeae</taxon>
        <taxon>Coffea</taxon>
    </lineage>
</organism>
<evidence type="ECO:0000256" key="2">
    <source>
        <dbReference type="ARBA" id="ARBA00022603"/>
    </source>
</evidence>
<keyword evidence="4" id="KW-0949">S-adenosyl-L-methionine</keyword>
<dbReference type="PhylomeDB" id="A0A068V5T2"/>
<keyword evidence="2" id="KW-0489">Methyltransferase</keyword>
<dbReference type="CDD" id="cd02440">
    <property type="entry name" value="AdoMet_MTases"/>
    <property type="match status" value="1"/>
</dbReference>
<proteinExistence type="predicted"/>
<dbReference type="GO" id="GO:0009821">
    <property type="term" value="P:alkaloid biosynthetic process"/>
    <property type="evidence" value="ECO:0007669"/>
    <property type="project" value="UniProtKB-ARBA"/>
</dbReference>
<evidence type="ECO:0000313" key="9">
    <source>
        <dbReference type="Proteomes" id="UP000295252"/>
    </source>
</evidence>
<dbReference type="Gene3D" id="3.40.50.150">
    <property type="entry name" value="Vaccinia Virus protein VP39"/>
    <property type="match status" value="1"/>
</dbReference>
<name>A0A068V5T2_COFCA</name>
<evidence type="ECO:0000259" key="7">
    <source>
        <dbReference type="Pfam" id="PF00891"/>
    </source>
</evidence>
<dbReference type="GO" id="GO:0046983">
    <property type="term" value="F:protein dimerization activity"/>
    <property type="evidence" value="ECO:0007669"/>
    <property type="project" value="InterPro"/>
</dbReference>
<sequence length="282" mass="30795">MERVENLTELLAAQHHVGNQMLNLRKSASLKCAIELGIPDAINQHGEPITLSELVSALPINPSKANHIYRLMRFLSNAGFFVLQDQGYALTAAGPMANDSTLIVQVMMTQCKFVFDGLTSLADVGGGTGAVARAIAQNFPNLKCVVCDLPHVIAGQEGTENLDFVAGDMLEKVPAADAILLKWILHDWSDEDCVKILKNCKEAIPGREKGGKVIIIDMILESQMKDDESVETQVGVNMQMLMGYGAKERSEKEWAKLFQDAGFSDYKALPLLGVCCLIEVYP</sequence>
<dbReference type="InterPro" id="IPR016461">
    <property type="entry name" value="COMT-like"/>
</dbReference>
<keyword evidence="9" id="KW-1185">Reference proteome</keyword>
<dbReference type="Gramene" id="CDP15884">
    <property type="protein sequence ID" value="CDP15884"/>
    <property type="gene ID" value="GSCOC_T00016789001"/>
</dbReference>
<keyword evidence="3" id="KW-0808">Transferase</keyword>
<evidence type="ECO:0000256" key="1">
    <source>
        <dbReference type="ARBA" id="ARBA00022589"/>
    </source>
</evidence>
<dbReference type="FunCoup" id="A0A068V5T2">
    <property type="interactions" value="487"/>
</dbReference>
<feature type="domain" description="O-methyltransferase C-terminal" evidence="7">
    <location>
        <begin position="90"/>
        <end position="264"/>
    </location>
</feature>
<dbReference type="EC" id="2.1.1.395" evidence="6"/>
<dbReference type="OMA" id="INSEQCK"/>
<gene>
    <name evidence="8" type="ORF">GSCOC_T00016789001</name>
</gene>
<dbReference type="GO" id="GO:0008171">
    <property type="term" value="F:O-methyltransferase activity"/>
    <property type="evidence" value="ECO:0007669"/>
    <property type="project" value="InterPro"/>
</dbReference>
<dbReference type="InterPro" id="IPR036388">
    <property type="entry name" value="WH-like_DNA-bd_sf"/>
</dbReference>
<dbReference type="InterPro" id="IPR036390">
    <property type="entry name" value="WH_DNA-bd_sf"/>
</dbReference>
<dbReference type="OrthoDB" id="2410195at2759"/>
<reference evidence="9" key="1">
    <citation type="journal article" date="2014" name="Science">
        <title>The coffee genome provides insight into the convergent evolution of caffeine biosynthesis.</title>
        <authorList>
            <person name="Denoeud F."/>
            <person name="Carretero-Paulet L."/>
            <person name="Dereeper A."/>
            <person name="Droc G."/>
            <person name="Guyot R."/>
            <person name="Pietrella M."/>
            <person name="Zheng C."/>
            <person name="Alberti A."/>
            <person name="Anthony F."/>
            <person name="Aprea G."/>
            <person name="Aury J.M."/>
            <person name="Bento P."/>
            <person name="Bernard M."/>
            <person name="Bocs S."/>
            <person name="Campa C."/>
            <person name="Cenci A."/>
            <person name="Combes M.C."/>
            <person name="Crouzillat D."/>
            <person name="Da Silva C."/>
            <person name="Daddiego L."/>
            <person name="De Bellis F."/>
            <person name="Dussert S."/>
            <person name="Garsmeur O."/>
            <person name="Gayraud T."/>
            <person name="Guignon V."/>
            <person name="Jahn K."/>
            <person name="Jamilloux V."/>
            <person name="Joet T."/>
            <person name="Labadie K."/>
            <person name="Lan T."/>
            <person name="Leclercq J."/>
            <person name="Lepelley M."/>
            <person name="Leroy T."/>
            <person name="Li L.T."/>
            <person name="Librado P."/>
            <person name="Lopez L."/>
            <person name="Munoz A."/>
            <person name="Noel B."/>
            <person name="Pallavicini A."/>
            <person name="Perrotta G."/>
            <person name="Poncet V."/>
            <person name="Pot D."/>
            <person name="Priyono X."/>
            <person name="Rigoreau M."/>
            <person name="Rouard M."/>
            <person name="Rozas J."/>
            <person name="Tranchant-Dubreuil C."/>
            <person name="VanBuren R."/>
            <person name="Zhang Q."/>
            <person name="Andrade A.C."/>
            <person name="Argout X."/>
            <person name="Bertrand B."/>
            <person name="de Kochko A."/>
            <person name="Graziosi G."/>
            <person name="Henry R.J."/>
            <person name="Jayarama X."/>
            <person name="Ming R."/>
            <person name="Nagai C."/>
            <person name="Rounsley S."/>
            <person name="Sankoff D."/>
            <person name="Giuliano G."/>
            <person name="Albert V.A."/>
            <person name="Wincker P."/>
            <person name="Lashermes P."/>
        </authorList>
    </citation>
    <scope>NUCLEOTIDE SEQUENCE [LARGE SCALE GENOMIC DNA]</scope>
    <source>
        <strain evidence="9">cv. DH200-94</strain>
    </source>
</reference>
<dbReference type="EMBL" id="HG739196">
    <property type="protein sequence ID" value="CDP15884.1"/>
    <property type="molecule type" value="Genomic_DNA"/>
</dbReference>
<dbReference type="Pfam" id="PF00891">
    <property type="entry name" value="Methyltransf_2"/>
    <property type="match status" value="1"/>
</dbReference>
<dbReference type="SUPFAM" id="SSF46785">
    <property type="entry name" value="Winged helix' DNA-binding domain"/>
    <property type="match status" value="1"/>
</dbReference>
<dbReference type="PANTHER" id="PTHR11746">
    <property type="entry name" value="O-METHYLTRANSFERASE"/>
    <property type="match status" value="1"/>
</dbReference>
<protein>
    <recommendedName>
        <fullName evidence="6">7'-O-demethylcephaeline methyltransferase</fullName>
        <ecNumber evidence="6">2.1.1.395</ecNumber>
    </recommendedName>
</protein>
<dbReference type="InterPro" id="IPR029063">
    <property type="entry name" value="SAM-dependent_MTases_sf"/>
</dbReference>
<evidence type="ECO:0000256" key="4">
    <source>
        <dbReference type="ARBA" id="ARBA00022691"/>
    </source>
</evidence>
<dbReference type="InterPro" id="IPR001077">
    <property type="entry name" value="COMT_C"/>
</dbReference>
<evidence type="ECO:0000256" key="5">
    <source>
        <dbReference type="ARBA" id="ARBA00093209"/>
    </source>
</evidence>
<dbReference type="InParanoid" id="A0A068V5T2"/>
<evidence type="ECO:0000256" key="3">
    <source>
        <dbReference type="ARBA" id="ARBA00022679"/>
    </source>
</evidence>
<comment type="catalytic activity">
    <reaction evidence="5">
        <text>7'-O-demethylcephaeline + S-adenosyl-L-methionine = cephaeline + S-adenosyl-L-homocysteine + H(+)</text>
        <dbReference type="Rhea" id="RHEA:80555"/>
        <dbReference type="ChEBI" id="CHEBI:15378"/>
        <dbReference type="ChEBI" id="CHEBI:57856"/>
        <dbReference type="ChEBI" id="CHEBI:59789"/>
        <dbReference type="ChEBI" id="CHEBI:231587"/>
        <dbReference type="ChEBI" id="CHEBI:231589"/>
        <dbReference type="EC" id="2.1.1.395"/>
    </reaction>
    <physiologicalReaction direction="left-to-right" evidence="5">
        <dbReference type="Rhea" id="RHEA:80556"/>
    </physiologicalReaction>
</comment>